<dbReference type="GO" id="GO:0051539">
    <property type="term" value="F:4 iron, 4 sulfur cluster binding"/>
    <property type="evidence" value="ECO:0007669"/>
    <property type="project" value="UniProtKB-KW"/>
</dbReference>
<dbReference type="NCBIfam" id="NF009895">
    <property type="entry name" value="PRK13352.1"/>
    <property type="match status" value="1"/>
</dbReference>
<evidence type="ECO:0000256" key="6">
    <source>
        <dbReference type="ARBA" id="ARBA00022833"/>
    </source>
</evidence>
<organism evidence="13 14">
    <name type="scientific">Galdieria partita</name>
    <dbReference type="NCBI Taxonomy" id="83374"/>
    <lineage>
        <taxon>Eukaryota</taxon>
        <taxon>Rhodophyta</taxon>
        <taxon>Bangiophyceae</taxon>
        <taxon>Galdieriales</taxon>
        <taxon>Galdieriaceae</taxon>
        <taxon>Galdieria</taxon>
    </lineage>
</organism>
<protein>
    <recommendedName>
        <fullName evidence="15">Thiamine biosynthesis protein ThiC</fullName>
    </recommendedName>
</protein>
<dbReference type="SFLD" id="SFLDF00407">
    <property type="entry name" value="phosphomethylpyrimidine_syntha"/>
    <property type="match status" value="1"/>
</dbReference>
<comment type="function">
    <text evidence="2">Catalyzes the synthesis of the hydroxymethylpyrimidine phosphate (HMP-P) moiety of thiamine from aminoimidazole ribotide (AIR) in a radical S-adenosyl-L-methionine (SAM)-dependent reaction.</text>
</comment>
<dbReference type="GO" id="GO:0016830">
    <property type="term" value="F:carbon-carbon lyase activity"/>
    <property type="evidence" value="ECO:0007669"/>
    <property type="project" value="InterPro"/>
</dbReference>
<dbReference type="Pfam" id="PF01964">
    <property type="entry name" value="ThiC_Rad_SAM"/>
    <property type="match status" value="1"/>
</dbReference>
<feature type="region of interest" description="Disordered" evidence="11">
    <location>
        <begin position="58"/>
        <end position="84"/>
    </location>
</feature>
<feature type="compositionally biased region" description="Low complexity" evidence="11">
    <location>
        <begin position="58"/>
        <end position="71"/>
    </location>
</feature>
<dbReference type="EMBL" id="BQMJ01000042">
    <property type="protein sequence ID" value="GJQ13362.1"/>
    <property type="molecule type" value="Genomic_DNA"/>
</dbReference>
<evidence type="ECO:0000313" key="13">
    <source>
        <dbReference type="EMBL" id="GJQ13362.1"/>
    </source>
</evidence>
<dbReference type="Proteomes" id="UP001061958">
    <property type="component" value="Unassembled WGS sequence"/>
</dbReference>
<dbReference type="Gene3D" id="3.20.20.540">
    <property type="entry name" value="Radical SAM ThiC family, central domain"/>
    <property type="match status" value="1"/>
</dbReference>
<keyword evidence="3" id="KW-0004">4Fe-4S</keyword>
<dbReference type="InterPro" id="IPR038521">
    <property type="entry name" value="ThiC/Bza_core_dom"/>
</dbReference>
<keyword evidence="7" id="KW-0784">Thiamine biosynthesis</keyword>
<dbReference type="InterPro" id="IPR002817">
    <property type="entry name" value="ThiC/BzaA/B"/>
</dbReference>
<evidence type="ECO:0000256" key="9">
    <source>
        <dbReference type="ARBA" id="ARBA00023014"/>
    </source>
</evidence>
<dbReference type="InterPro" id="IPR037509">
    <property type="entry name" value="ThiC"/>
</dbReference>
<evidence type="ECO:0000256" key="3">
    <source>
        <dbReference type="ARBA" id="ARBA00022485"/>
    </source>
</evidence>
<dbReference type="NCBIfam" id="TIGR00190">
    <property type="entry name" value="thiC"/>
    <property type="match status" value="1"/>
</dbReference>
<evidence type="ECO:0000256" key="10">
    <source>
        <dbReference type="ARBA" id="ARBA00023239"/>
    </source>
</evidence>
<comment type="cofactor">
    <cofactor evidence="1">
        <name>[4Fe-4S] cluster</name>
        <dbReference type="ChEBI" id="CHEBI:49883"/>
    </cofactor>
</comment>
<comment type="caution">
    <text evidence="13">The sequence shown here is derived from an EMBL/GenBank/DDBJ whole genome shotgun (WGS) entry which is preliminary data.</text>
</comment>
<keyword evidence="14" id="KW-1185">Reference proteome</keyword>
<dbReference type="OrthoDB" id="48943at2759"/>
<dbReference type="GO" id="GO:0009228">
    <property type="term" value="P:thiamine biosynthetic process"/>
    <property type="evidence" value="ECO:0007669"/>
    <property type="project" value="UniProtKB-KW"/>
</dbReference>
<evidence type="ECO:0000313" key="12">
    <source>
        <dbReference type="EMBL" id="GJQ10310.1"/>
    </source>
</evidence>
<evidence type="ECO:0000256" key="8">
    <source>
        <dbReference type="ARBA" id="ARBA00023004"/>
    </source>
</evidence>
<keyword evidence="8" id="KW-0408">Iron</keyword>
<keyword evidence="6" id="KW-0862">Zinc</keyword>
<keyword evidence="9" id="KW-0411">Iron-sulfur</keyword>
<dbReference type="PANTHER" id="PTHR30557">
    <property type="entry name" value="THIAMINE BIOSYNTHESIS PROTEIN THIC"/>
    <property type="match status" value="1"/>
</dbReference>
<dbReference type="AlphaFoldDB" id="A0A9C7Q1B8"/>
<evidence type="ECO:0000256" key="5">
    <source>
        <dbReference type="ARBA" id="ARBA00022723"/>
    </source>
</evidence>
<gene>
    <name evidence="12" type="ORF">GpartN1_g2101.t1</name>
    <name evidence="13" type="ORF">GpartN1_g5153.t1</name>
</gene>
<evidence type="ECO:0000313" key="14">
    <source>
        <dbReference type="Proteomes" id="UP001061958"/>
    </source>
</evidence>
<evidence type="ECO:0000256" key="1">
    <source>
        <dbReference type="ARBA" id="ARBA00001966"/>
    </source>
</evidence>
<dbReference type="EMBL" id="BQMJ01000015">
    <property type="protein sequence ID" value="GJQ10310.1"/>
    <property type="molecule type" value="Genomic_DNA"/>
</dbReference>
<evidence type="ECO:0000256" key="2">
    <source>
        <dbReference type="ARBA" id="ARBA00003175"/>
    </source>
</evidence>
<evidence type="ECO:0000256" key="7">
    <source>
        <dbReference type="ARBA" id="ARBA00022977"/>
    </source>
</evidence>
<reference evidence="13" key="2">
    <citation type="submission" date="2022-01" db="EMBL/GenBank/DDBJ databases">
        <authorList>
            <person name="Hirooka S."/>
            <person name="Miyagishima S.Y."/>
        </authorList>
    </citation>
    <scope>NUCLEOTIDE SEQUENCE</scope>
    <source>
        <strain evidence="13">NBRC 102759</strain>
    </source>
</reference>
<dbReference type="FunFam" id="3.20.20.540:FF:000001">
    <property type="entry name" value="Phosphomethylpyrimidine synthase"/>
    <property type="match status" value="1"/>
</dbReference>
<keyword evidence="4" id="KW-0949">S-adenosyl-L-methionine</keyword>
<dbReference type="NCBIfam" id="NF006763">
    <property type="entry name" value="PRK09284.1"/>
    <property type="match status" value="1"/>
</dbReference>
<reference evidence="13" key="1">
    <citation type="journal article" date="2022" name="Proc. Natl. Acad. Sci. U.S.A.">
        <title>Life cycle and functional genomics of the unicellular red alga Galdieria for elucidating algal and plant evolution and industrial use.</title>
        <authorList>
            <person name="Hirooka S."/>
            <person name="Itabashi T."/>
            <person name="Ichinose T.M."/>
            <person name="Onuma R."/>
            <person name="Fujiwara T."/>
            <person name="Yamashita S."/>
            <person name="Jong L.W."/>
            <person name="Tomita R."/>
            <person name="Iwane A.H."/>
            <person name="Miyagishima S.Y."/>
        </authorList>
    </citation>
    <scope>NUCLEOTIDE SEQUENCE</scope>
    <source>
        <strain evidence="13">NBRC 102759</strain>
    </source>
</reference>
<dbReference type="GO" id="GO:0046872">
    <property type="term" value="F:metal ion binding"/>
    <property type="evidence" value="ECO:0007669"/>
    <property type="project" value="UniProtKB-KW"/>
</dbReference>
<dbReference type="PANTHER" id="PTHR30557:SF1">
    <property type="entry name" value="PHOSPHOMETHYLPYRIMIDINE SYNTHASE, CHLOROPLASTIC"/>
    <property type="match status" value="1"/>
</dbReference>
<evidence type="ECO:0008006" key="15">
    <source>
        <dbReference type="Google" id="ProtNLM"/>
    </source>
</evidence>
<keyword evidence="5" id="KW-0479">Metal-binding</keyword>
<dbReference type="HAMAP" id="MF_00089">
    <property type="entry name" value="ThiC"/>
    <property type="match status" value="1"/>
</dbReference>
<accession>A0A9C7Q1B8</accession>
<evidence type="ECO:0000256" key="11">
    <source>
        <dbReference type="SAM" id="MobiDB-lite"/>
    </source>
</evidence>
<dbReference type="Gene3D" id="6.10.250.620">
    <property type="match status" value="1"/>
</dbReference>
<proteinExistence type="inferred from homology"/>
<keyword evidence="10" id="KW-0456">Lyase</keyword>
<dbReference type="SFLD" id="SFLDG01114">
    <property type="entry name" value="phosphomethylpyrimidine_syntha"/>
    <property type="match status" value="1"/>
</dbReference>
<dbReference type="SFLD" id="SFLDS00113">
    <property type="entry name" value="Radical_SAM_Phosphomethylpyrim"/>
    <property type="match status" value="1"/>
</dbReference>
<name>A0A9C7Q1B8_9RHOD</name>
<evidence type="ECO:0000256" key="4">
    <source>
        <dbReference type="ARBA" id="ARBA00022691"/>
    </source>
</evidence>
<sequence>MSCFLFVEPKWTSTFLRPYKDNQKNSLFANKLCNTGRWTRQYHSFCRSRVVWPCMVSTDPRTTETPRTNEPGSGRTKPTSDPWNPSFRSIPTYQECFPNSTKHFKSVKHQETGETLWIPFRRIHLSGDEPPFDAYDTSGPQNVSPYEGLPKLRKRWIERREARSDPIFTQMYYAKKGIITEEMVYAATREGLEPEFVRDEVARGRAIIPSNRKHLELEPMVIGRNFKVKINANIGNSAVTSSIEDEVEKLQWATLWGADTLMDLSTGKHIHETREWIIRNSPVPVGTVPIYQALEKVGGVAEELSWEVFRDTLIEQAEQGVDYFTIHAGVLLRYVPLTAHRLTGIVSRGGSIHAKWCLAHHKENFAYEHWDEICDIMAHYDIAFSIGDGLRPGSIKDANDEAQFAELYTQGELTRRAWEHHVQVMNEGPGHVPLHKIPENMQKQLDWCSEAPFYTLGPLTTDIAPGYDHITSAIGAANIATLGTALLCYVTPKEHLGLPNREDVKAGVIAYKIAAHAADLAKSHPLAQQWDDALSKARFEFRWEDQFNLSLDPVSARAMHDETLPSEGAKVAHFCSMCGPKFCSMRITEDIRAYAEQHGYSSVEEARKKGMEEKSKEFLSSKKTVSGEQVGEIGGEVYVPLGRTNKP</sequence>